<feature type="transmembrane region" description="Helical" evidence="8">
    <location>
        <begin position="339"/>
        <end position="365"/>
    </location>
</feature>
<feature type="transmembrane region" description="Helical" evidence="8">
    <location>
        <begin position="281"/>
        <end position="300"/>
    </location>
</feature>
<reference evidence="10 11" key="1">
    <citation type="submission" date="2020-08" db="EMBL/GenBank/DDBJ databases">
        <title>Aphidius gifuensis genome sequencing and assembly.</title>
        <authorList>
            <person name="Du Z."/>
        </authorList>
    </citation>
    <scope>NUCLEOTIDE SEQUENCE [LARGE SCALE GENOMIC DNA]</scope>
    <source>
        <strain evidence="10">YNYX2018</strain>
        <tissue evidence="10">Adults</tissue>
    </source>
</reference>
<dbReference type="InterPro" id="IPR020846">
    <property type="entry name" value="MFS_dom"/>
</dbReference>
<evidence type="ECO:0000256" key="5">
    <source>
        <dbReference type="ARBA" id="ARBA00022692"/>
    </source>
</evidence>
<gene>
    <name evidence="10" type="ORF">HCN44_011241</name>
</gene>
<evidence type="ECO:0000256" key="4">
    <source>
        <dbReference type="ARBA" id="ARBA00022597"/>
    </source>
</evidence>
<feature type="transmembrane region" description="Helical" evidence="8">
    <location>
        <begin position="307"/>
        <end position="327"/>
    </location>
</feature>
<feature type="transmembrane region" description="Helical" evidence="8">
    <location>
        <begin position="135"/>
        <end position="156"/>
    </location>
</feature>
<dbReference type="AlphaFoldDB" id="A0A834XWQ2"/>
<dbReference type="InterPro" id="IPR050549">
    <property type="entry name" value="MFS_Trehalose_Transporter"/>
</dbReference>
<evidence type="ECO:0000256" key="8">
    <source>
        <dbReference type="SAM" id="Phobius"/>
    </source>
</evidence>
<organism evidence="10 11">
    <name type="scientific">Aphidius gifuensis</name>
    <name type="common">Parasitoid wasp</name>
    <dbReference type="NCBI Taxonomy" id="684658"/>
    <lineage>
        <taxon>Eukaryota</taxon>
        <taxon>Metazoa</taxon>
        <taxon>Ecdysozoa</taxon>
        <taxon>Arthropoda</taxon>
        <taxon>Hexapoda</taxon>
        <taxon>Insecta</taxon>
        <taxon>Pterygota</taxon>
        <taxon>Neoptera</taxon>
        <taxon>Endopterygota</taxon>
        <taxon>Hymenoptera</taxon>
        <taxon>Apocrita</taxon>
        <taxon>Ichneumonoidea</taxon>
        <taxon>Braconidae</taxon>
        <taxon>Aphidiinae</taxon>
        <taxon>Aphidius</taxon>
    </lineage>
</organism>
<dbReference type="Pfam" id="PF00083">
    <property type="entry name" value="Sugar_tr"/>
    <property type="match status" value="1"/>
</dbReference>
<keyword evidence="3" id="KW-1003">Cell membrane</keyword>
<dbReference type="GO" id="GO:0005886">
    <property type="term" value="C:plasma membrane"/>
    <property type="evidence" value="ECO:0007669"/>
    <property type="project" value="UniProtKB-SubCell"/>
</dbReference>
<evidence type="ECO:0000259" key="9">
    <source>
        <dbReference type="PROSITE" id="PS50850"/>
    </source>
</evidence>
<proteinExistence type="predicted"/>
<dbReference type="Proteomes" id="UP000639338">
    <property type="component" value="Unassembled WGS sequence"/>
</dbReference>
<keyword evidence="7 8" id="KW-0472">Membrane</keyword>
<dbReference type="GO" id="GO:0022857">
    <property type="term" value="F:transmembrane transporter activity"/>
    <property type="evidence" value="ECO:0007669"/>
    <property type="project" value="InterPro"/>
</dbReference>
<dbReference type="InterPro" id="IPR036259">
    <property type="entry name" value="MFS_trans_sf"/>
</dbReference>
<keyword evidence="4" id="KW-0762">Sugar transport</keyword>
<feature type="transmembrane region" description="Helical" evidence="8">
    <location>
        <begin position="242"/>
        <end position="261"/>
    </location>
</feature>
<dbReference type="PANTHER" id="PTHR48021">
    <property type="match status" value="1"/>
</dbReference>
<keyword evidence="5 8" id="KW-0812">Transmembrane</keyword>
<feature type="domain" description="Major facilitator superfamily (MFS) profile" evidence="9">
    <location>
        <begin position="6"/>
        <end position="432"/>
    </location>
</feature>
<keyword evidence="11" id="KW-1185">Reference proteome</keyword>
<dbReference type="EMBL" id="JACMRX010000003">
    <property type="protein sequence ID" value="KAF7993972.1"/>
    <property type="molecule type" value="Genomic_DNA"/>
</dbReference>
<dbReference type="InterPro" id="IPR005828">
    <property type="entry name" value="MFS_sugar_transport-like"/>
</dbReference>
<evidence type="ECO:0000256" key="3">
    <source>
        <dbReference type="ARBA" id="ARBA00022475"/>
    </source>
</evidence>
<keyword evidence="2" id="KW-0813">Transport</keyword>
<name>A0A834XWQ2_APHGI</name>
<sequence length="458" mass="50934">MAARNIFWSQWLACIIAGLSNGWTSPFLAKLTIPNIETSFKLTESEASWVASLVNLGRFFGVIIGAILQGIVGRKNTILMATLPITIGWSSMIFSNSVLWLYSARIFCGIGSGITWSAISLYISEIADSSIRGSLILLTTNTASFGALLGNIIGPYLKLEEFGYVVLTIIIIFIILFSFIPDSPYYYILMNNEKKAEQSLKWYKPNAIISKEINEIKLFIGNDNLNLKEKLMEFNKPNNRKNIISLLILNIFLLLSGHNIMSYYAEIIVIKSKINIKPSNVVILLGFCTVIAGITATFVIDKFGRRFLLISSSIGTCLSMIILSLHFHLLSLNYHPNNLIALPIIGLLLFNFSISLGMIPVPGALLGELFEHNTKTYASMFFSGSLSILSFLTTKTFQPVLNIIGEKYIFLLFSFGAFFTAPFTYFFINETKGKTLVDIQKNSQTLSIDKKGVNTISS</sequence>
<evidence type="ECO:0000313" key="10">
    <source>
        <dbReference type="EMBL" id="KAF7993972.1"/>
    </source>
</evidence>
<dbReference type="PROSITE" id="PS50850">
    <property type="entry name" value="MFS"/>
    <property type="match status" value="1"/>
</dbReference>
<dbReference type="PANTHER" id="PTHR48021:SF1">
    <property type="entry name" value="GH07001P-RELATED"/>
    <property type="match status" value="1"/>
</dbReference>
<evidence type="ECO:0000256" key="1">
    <source>
        <dbReference type="ARBA" id="ARBA00004651"/>
    </source>
</evidence>
<protein>
    <recommendedName>
        <fullName evidence="9">Major facilitator superfamily (MFS) profile domain-containing protein</fullName>
    </recommendedName>
</protein>
<dbReference type="SUPFAM" id="SSF103473">
    <property type="entry name" value="MFS general substrate transporter"/>
    <property type="match status" value="1"/>
</dbReference>
<evidence type="ECO:0000256" key="6">
    <source>
        <dbReference type="ARBA" id="ARBA00022989"/>
    </source>
</evidence>
<evidence type="ECO:0000256" key="2">
    <source>
        <dbReference type="ARBA" id="ARBA00022448"/>
    </source>
</evidence>
<dbReference type="FunFam" id="1.20.1250.20:FF:000218">
    <property type="entry name" value="facilitated trehalose transporter Tret1"/>
    <property type="match status" value="1"/>
</dbReference>
<feature type="transmembrane region" description="Helical" evidence="8">
    <location>
        <begin position="377"/>
        <end position="397"/>
    </location>
</feature>
<evidence type="ECO:0000256" key="7">
    <source>
        <dbReference type="ARBA" id="ARBA00023136"/>
    </source>
</evidence>
<dbReference type="InterPro" id="IPR005829">
    <property type="entry name" value="Sugar_transporter_CS"/>
</dbReference>
<feature type="transmembrane region" description="Helical" evidence="8">
    <location>
        <begin position="46"/>
        <end position="68"/>
    </location>
</feature>
<evidence type="ECO:0000313" key="11">
    <source>
        <dbReference type="Proteomes" id="UP000639338"/>
    </source>
</evidence>
<dbReference type="Gene3D" id="1.20.1250.20">
    <property type="entry name" value="MFS general substrate transporter like domains"/>
    <property type="match status" value="1"/>
</dbReference>
<feature type="transmembrane region" description="Helical" evidence="8">
    <location>
        <begin position="162"/>
        <end position="180"/>
    </location>
</feature>
<feature type="transmembrane region" description="Helical" evidence="8">
    <location>
        <begin position="100"/>
        <end position="123"/>
    </location>
</feature>
<comment type="caution">
    <text evidence="10">The sequence shown here is derived from an EMBL/GenBank/DDBJ whole genome shotgun (WGS) entry which is preliminary data.</text>
</comment>
<feature type="transmembrane region" description="Helical" evidence="8">
    <location>
        <begin position="409"/>
        <end position="428"/>
    </location>
</feature>
<keyword evidence="6 8" id="KW-1133">Transmembrane helix</keyword>
<dbReference type="OrthoDB" id="8120565at2759"/>
<accession>A0A834XWQ2</accession>
<dbReference type="PROSITE" id="PS00217">
    <property type="entry name" value="SUGAR_TRANSPORT_2"/>
    <property type="match status" value="1"/>
</dbReference>
<comment type="subcellular location">
    <subcellularLocation>
        <location evidence="1">Cell membrane</location>
        <topology evidence="1">Multi-pass membrane protein</topology>
    </subcellularLocation>
</comment>